<keyword evidence="1" id="KW-0812">Transmembrane</keyword>
<feature type="transmembrane region" description="Helical" evidence="1">
    <location>
        <begin position="731"/>
        <end position="753"/>
    </location>
</feature>
<accession>A0A6I6JZY4</accession>
<feature type="transmembrane region" description="Helical" evidence="1">
    <location>
        <begin position="698"/>
        <end position="719"/>
    </location>
</feature>
<evidence type="ECO:0000256" key="1">
    <source>
        <dbReference type="SAM" id="Phobius"/>
    </source>
</evidence>
<dbReference type="SUPFAM" id="SSF103473">
    <property type="entry name" value="MFS general substrate transporter"/>
    <property type="match status" value="1"/>
</dbReference>
<dbReference type="AlphaFoldDB" id="A0A6I6JZY4"/>
<feature type="transmembrane region" description="Helical" evidence="1">
    <location>
        <begin position="36"/>
        <end position="58"/>
    </location>
</feature>
<reference evidence="2 3" key="1">
    <citation type="submission" date="2019-11" db="EMBL/GenBank/DDBJ databases">
        <authorList>
            <person name="Zheng R.K."/>
            <person name="Sun C.M."/>
        </authorList>
    </citation>
    <scope>NUCLEOTIDE SEQUENCE [LARGE SCALE GENOMIC DNA]</scope>
    <source>
        <strain evidence="2 3">WC007</strain>
    </source>
</reference>
<protein>
    <recommendedName>
        <fullName evidence="4">Spermidine synthase</fullName>
    </recommendedName>
</protein>
<feature type="transmembrane region" description="Helical" evidence="1">
    <location>
        <begin position="668"/>
        <end position="686"/>
    </location>
</feature>
<dbReference type="Gene3D" id="3.40.50.150">
    <property type="entry name" value="Vaccinia Virus protein VP39"/>
    <property type="match status" value="1"/>
</dbReference>
<feature type="transmembrane region" description="Helical" evidence="1">
    <location>
        <begin position="603"/>
        <end position="624"/>
    </location>
</feature>
<feature type="transmembrane region" description="Helical" evidence="1">
    <location>
        <begin position="759"/>
        <end position="779"/>
    </location>
</feature>
<feature type="transmembrane region" description="Helical" evidence="1">
    <location>
        <begin position="563"/>
        <end position="583"/>
    </location>
</feature>
<dbReference type="Proteomes" id="UP000428260">
    <property type="component" value="Chromosome"/>
</dbReference>
<dbReference type="KEGG" id="mcos:GM418_19805"/>
<dbReference type="InterPro" id="IPR029063">
    <property type="entry name" value="SAM-dependent_MTases_sf"/>
</dbReference>
<feature type="transmembrane region" description="Helical" evidence="1">
    <location>
        <begin position="100"/>
        <end position="119"/>
    </location>
</feature>
<feature type="transmembrane region" description="Helical" evidence="1">
    <location>
        <begin position="70"/>
        <end position="88"/>
    </location>
</feature>
<feature type="transmembrane region" description="Helical" evidence="1">
    <location>
        <begin position="192"/>
        <end position="209"/>
    </location>
</feature>
<dbReference type="InterPro" id="IPR036259">
    <property type="entry name" value="MFS_trans_sf"/>
</dbReference>
<dbReference type="SUPFAM" id="SSF53335">
    <property type="entry name" value="S-adenosyl-L-methionine-dependent methyltransferases"/>
    <property type="match status" value="1"/>
</dbReference>
<feature type="transmembrane region" description="Helical" evidence="1">
    <location>
        <begin position="131"/>
        <end position="153"/>
    </location>
</feature>
<keyword evidence="3" id="KW-1185">Reference proteome</keyword>
<feature type="transmembrane region" description="Helical" evidence="1">
    <location>
        <begin position="636"/>
        <end position="656"/>
    </location>
</feature>
<dbReference type="Pfam" id="PF01564">
    <property type="entry name" value="Spermine_synth"/>
    <property type="match status" value="1"/>
</dbReference>
<evidence type="ECO:0000313" key="3">
    <source>
        <dbReference type="Proteomes" id="UP000428260"/>
    </source>
</evidence>
<dbReference type="EMBL" id="CP046401">
    <property type="protein sequence ID" value="QGY45837.1"/>
    <property type="molecule type" value="Genomic_DNA"/>
</dbReference>
<organism evidence="2 3">
    <name type="scientific">Maribellus comscasis</name>
    <dbReference type="NCBI Taxonomy" id="2681766"/>
    <lineage>
        <taxon>Bacteria</taxon>
        <taxon>Pseudomonadati</taxon>
        <taxon>Bacteroidota</taxon>
        <taxon>Bacteroidia</taxon>
        <taxon>Marinilabiliales</taxon>
        <taxon>Prolixibacteraceae</taxon>
        <taxon>Maribellus</taxon>
    </lineage>
</organism>
<gene>
    <name evidence="2" type="ORF">GM418_19805</name>
</gene>
<keyword evidence="1" id="KW-0472">Membrane</keyword>
<evidence type="ECO:0008006" key="4">
    <source>
        <dbReference type="Google" id="ProtNLM"/>
    </source>
</evidence>
<dbReference type="RefSeq" id="WP_158868976.1">
    <property type="nucleotide sequence ID" value="NZ_CP046401.1"/>
</dbReference>
<proteinExistence type="predicted"/>
<sequence length="789" mass="89241">MKTKNFIVSFLILLLVSSTGIMLEISLSRLFSYMLSYHFVFIIIAFTLFGLGIGEMSYYRWSWVRSKARIFYDVLPFSILFSFILLVSLNKSGIFATPSFNLIINILMAVLPFIAIGVVKADIFHTQRTKAAWLYSMDLAGSAGGALLTVFILNNLGLLKAFLISYVLLAVAGLLSWSSFSGKKNQPYLRGVIWIILVAFLGWAGFWAYNFNPSISKDNDKDMLRLMSNPAIKSRIIETEWNSFGKTDLVELTNPDGSSKKVMFVDGAAGTTLVSIEEIENNKGEHAHQFAHFPATFGLNLLKEKEKDSVLIIGPGGGVDMAATWLLNFSQIDAVEINPSFVSLMEKYNPSTFTQKDNIAVYVQEGRNFVRETKNRYDVVMLTIPVTKGGRGADFYGLSENYLFTREAVKDYLNVLTPEGRLIFTMHNATEVYKMLSNYLELMETRGIDGATALLNVFIYSNEMMPVLIIRKIPFEKNETETNHILAHQYNLDRETFFIPNIQQLEADTLVENINYQWYMFDRLIYGISQNEFDYKQLSEAAVLNLEPVDDDSPYFFNYENGIPNSLMTLFIFSLIVMGWLIFMTARGWKFSQELIPETRKKLNFLAFVVFVLGICYFFVQSYLFQVLNLQLSNPAQSFSLLLFTFLLGNGLGSFYTGLFRRNFLLKAGLYSLLVAIVMVAVRVFIMPGFAVDGISQPLMVVLLLIPAFFIGIPFPSILKEVSGEQEHLLPLFLGISSLVSMATAVMVIVISMLWGYSYVLWLGVIGYIIVALSLVLFYRKNLKVSKNA</sequence>
<name>A0A6I6JZY4_9BACT</name>
<feature type="transmembrane region" description="Helical" evidence="1">
    <location>
        <begin position="159"/>
        <end position="180"/>
    </location>
</feature>
<keyword evidence="1" id="KW-1133">Transmembrane helix</keyword>
<evidence type="ECO:0000313" key="2">
    <source>
        <dbReference type="EMBL" id="QGY45837.1"/>
    </source>
</evidence>